<dbReference type="SUPFAM" id="SSF64438">
    <property type="entry name" value="CNF1/YfiH-like putative cysteine hydrolases"/>
    <property type="match status" value="1"/>
</dbReference>
<dbReference type="AlphaFoldDB" id="A0A5L4LE22"/>
<dbReference type="Proteomes" id="UP000535509">
    <property type="component" value="Unassembled WGS sequence"/>
</dbReference>
<evidence type="ECO:0000256" key="2">
    <source>
        <dbReference type="ARBA" id="ARBA00007353"/>
    </source>
</evidence>
<keyword evidence="5" id="KW-0378">Hydrolase</keyword>
<dbReference type="PANTHER" id="PTHR30616:SF2">
    <property type="entry name" value="PURINE NUCLEOSIDE PHOSPHORYLASE LACC1"/>
    <property type="match status" value="1"/>
</dbReference>
<comment type="catalytic activity">
    <reaction evidence="7">
        <text>adenosine + H2O + H(+) = inosine + NH4(+)</text>
        <dbReference type="Rhea" id="RHEA:24408"/>
        <dbReference type="ChEBI" id="CHEBI:15377"/>
        <dbReference type="ChEBI" id="CHEBI:15378"/>
        <dbReference type="ChEBI" id="CHEBI:16335"/>
        <dbReference type="ChEBI" id="CHEBI:17596"/>
        <dbReference type="ChEBI" id="CHEBI:28938"/>
        <dbReference type="EC" id="3.5.4.4"/>
    </reaction>
    <physiologicalReaction direction="left-to-right" evidence="7">
        <dbReference type="Rhea" id="RHEA:24409"/>
    </physiologicalReaction>
</comment>
<evidence type="ECO:0000256" key="3">
    <source>
        <dbReference type="ARBA" id="ARBA00022679"/>
    </source>
</evidence>
<accession>A0A5L4LE22</accession>
<protein>
    <recommendedName>
        <fullName evidence="10">Purine nucleoside phosphorylase</fullName>
    </recommendedName>
</protein>
<evidence type="ECO:0000256" key="9">
    <source>
        <dbReference type="ARBA" id="ARBA00049893"/>
    </source>
</evidence>
<evidence type="ECO:0000313" key="15">
    <source>
        <dbReference type="Proteomes" id="UP000535509"/>
    </source>
</evidence>
<comment type="similarity">
    <text evidence="2 10">Belongs to the purine nucleoside phosphorylase YfiH/LACC1 family.</text>
</comment>
<comment type="catalytic activity">
    <reaction evidence="9">
        <text>S-methyl-5'-thioadenosine + phosphate = 5-(methylsulfanyl)-alpha-D-ribose 1-phosphate + adenine</text>
        <dbReference type="Rhea" id="RHEA:11852"/>
        <dbReference type="ChEBI" id="CHEBI:16708"/>
        <dbReference type="ChEBI" id="CHEBI:17509"/>
        <dbReference type="ChEBI" id="CHEBI:43474"/>
        <dbReference type="ChEBI" id="CHEBI:58533"/>
        <dbReference type="EC" id="2.4.2.28"/>
    </reaction>
    <physiologicalReaction direction="left-to-right" evidence="9">
        <dbReference type="Rhea" id="RHEA:11853"/>
    </physiologicalReaction>
</comment>
<comment type="catalytic activity">
    <reaction evidence="1">
        <text>inosine + phosphate = alpha-D-ribose 1-phosphate + hypoxanthine</text>
        <dbReference type="Rhea" id="RHEA:27646"/>
        <dbReference type="ChEBI" id="CHEBI:17368"/>
        <dbReference type="ChEBI" id="CHEBI:17596"/>
        <dbReference type="ChEBI" id="CHEBI:43474"/>
        <dbReference type="ChEBI" id="CHEBI:57720"/>
        <dbReference type="EC" id="2.4.2.1"/>
    </reaction>
    <physiologicalReaction direction="left-to-right" evidence="1">
        <dbReference type="Rhea" id="RHEA:27647"/>
    </physiologicalReaction>
</comment>
<comment type="catalytic activity">
    <reaction evidence="8">
        <text>adenosine + phosphate = alpha-D-ribose 1-phosphate + adenine</text>
        <dbReference type="Rhea" id="RHEA:27642"/>
        <dbReference type="ChEBI" id="CHEBI:16335"/>
        <dbReference type="ChEBI" id="CHEBI:16708"/>
        <dbReference type="ChEBI" id="CHEBI:43474"/>
        <dbReference type="ChEBI" id="CHEBI:57720"/>
        <dbReference type="EC" id="2.4.2.1"/>
    </reaction>
    <physiologicalReaction direction="left-to-right" evidence="8">
        <dbReference type="Rhea" id="RHEA:27643"/>
    </physiologicalReaction>
</comment>
<sequence length="229" mass="25087">MLVCIDGNDVLAGFSTKDGGVSSGIYESLNLATHVGDDIKNVFENREILKQKIGAKKLIFMDQIHSDIVCEISSIDDEISPCDAIITKLKNVALCTITADCSPVLVYDKFTKKIAAIHAGRAGVVSHIVSKTIKKMGSESLNLKVIIGANISGNCYDIGDLDLGEFNKFKNKTKFDMNAALKYELDSLGVRDYEFSGICTHCDERFFSYRKDGVTGRFCGFIMLKDGLS</sequence>
<evidence type="ECO:0000256" key="10">
    <source>
        <dbReference type="RuleBase" id="RU361274"/>
    </source>
</evidence>
<proteinExistence type="inferred from homology"/>
<dbReference type="OMA" id="MKTIDHE"/>
<name>A0A5L4LE22_CAMFE</name>
<evidence type="ECO:0000256" key="6">
    <source>
        <dbReference type="ARBA" id="ARBA00022833"/>
    </source>
</evidence>
<gene>
    <name evidence="13" type="primary">pgeF</name>
    <name evidence="13" type="ORF">AAH17_03415</name>
    <name evidence="14" type="ORF">AAH24_06375</name>
    <name evidence="11" type="ORF">BVH53_02935</name>
    <name evidence="12" type="ORF">CX802_04720</name>
</gene>
<comment type="caution">
    <text evidence="13">The sequence shown here is derived from an EMBL/GenBank/DDBJ whole genome shotgun (WGS) entry which is preliminary data.</text>
</comment>
<evidence type="ECO:0000256" key="7">
    <source>
        <dbReference type="ARBA" id="ARBA00047989"/>
    </source>
</evidence>
<dbReference type="PANTHER" id="PTHR30616">
    <property type="entry name" value="UNCHARACTERIZED PROTEIN YFIH"/>
    <property type="match status" value="1"/>
</dbReference>
<dbReference type="InterPro" id="IPR003730">
    <property type="entry name" value="Cu_polyphenol_OxRdtase"/>
</dbReference>
<dbReference type="GeneID" id="61065263"/>
<dbReference type="GO" id="GO:0017061">
    <property type="term" value="F:S-methyl-5-thioadenosine phosphorylase activity"/>
    <property type="evidence" value="ECO:0007669"/>
    <property type="project" value="UniProtKB-EC"/>
</dbReference>
<dbReference type="InterPro" id="IPR038371">
    <property type="entry name" value="Cu_polyphenol_OxRdtase_sf"/>
</dbReference>
<keyword evidence="15" id="KW-1185">Reference proteome</keyword>
<organism evidence="13">
    <name type="scientific">Campylobacter fetus</name>
    <dbReference type="NCBI Taxonomy" id="196"/>
    <lineage>
        <taxon>Bacteria</taxon>
        <taxon>Pseudomonadati</taxon>
        <taxon>Campylobacterota</taxon>
        <taxon>Epsilonproteobacteria</taxon>
        <taxon>Campylobacterales</taxon>
        <taxon>Campylobacteraceae</taxon>
        <taxon>Campylobacter</taxon>
    </lineage>
</organism>
<evidence type="ECO:0000313" key="16">
    <source>
        <dbReference type="Proteomes" id="UP000557842"/>
    </source>
</evidence>
<evidence type="ECO:0000256" key="4">
    <source>
        <dbReference type="ARBA" id="ARBA00022723"/>
    </source>
</evidence>
<dbReference type="EMBL" id="AACCXK010000004">
    <property type="protein sequence ID" value="EAK0452705.1"/>
    <property type="molecule type" value="Genomic_DNA"/>
</dbReference>
<evidence type="ECO:0000313" key="12">
    <source>
        <dbReference type="EMBL" id="EAI8859144.1"/>
    </source>
</evidence>
<dbReference type="NCBIfam" id="TIGR00726">
    <property type="entry name" value="peptidoglycan editing factor PgeF"/>
    <property type="match status" value="1"/>
</dbReference>
<evidence type="ECO:0000256" key="8">
    <source>
        <dbReference type="ARBA" id="ARBA00048968"/>
    </source>
</evidence>
<dbReference type="EMBL" id="AABQDW010000003">
    <property type="protein sequence ID" value="EAI5407659.1"/>
    <property type="molecule type" value="Genomic_DNA"/>
</dbReference>
<dbReference type="EMBL" id="AACCXM010000004">
    <property type="protein sequence ID" value="EAK0468982.1"/>
    <property type="molecule type" value="Genomic_DNA"/>
</dbReference>
<dbReference type="CDD" id="cd16833">
    <property type="entry name" value="YfiH"/>
    <property type="match status" value="1"/>
</dbReference>
<keyword evidence="6" id="KW-0862">Zinc</keyword>
<dbReference type="Pfam" id="PF02578">
    <property type="entry name" value="Cu-oxidase_4"/>
    <property type="match status" value="1"/>
</dbReference>
<dbReference type="EMBL" id="AABTCC010000011">
    <property type="protein sequence ID" value="EAI8859144.1"/>
    <property type="molecule type" value="Genomic_DNA"/>
</dbReference>
<dbReference type="Gene3D" id="3.60.140.10">
    <property type="entry name" value="CNF1/YfiH-like putative cysteine hydrolases"/>
    <property type="match status" value="1"/>
</dbReference>
<evidence type="ECO:0000256" key="5">
    <source>
        <dbReference type="ARBA" id="ARBA00022801"/>
    </source>
</evidence>
<evidence type="ECO:0000313" key="14">
    <source>
        <dbReference type="EMBL" id="EAK0468982.1"/>
    </source>
</evidence>
<keyword evidence="4" id="KW-0479">Metal-binding</keyword>
<reference evidence="13 16" key="1">
    <citation type="submission" date="2018-05" db="EMBL/GenBank/DDBJ databases">
        <authorList>
            <consortium name="PulseNet: The National Subtyping Network for Foodborne Disease Surveillance"/>
            <person name="Tarr C.L."/>
            <person name="Trees E."/>
            <person name="Katz L.S."/>
            <person name="Carleton-Romer H.A."/>
            <person name="Stroika S."/>
            <person name="Kucerova Z."/>
            <person name="Roache K.F."/>
            <person name="Sabol A.L."/>
            <person name="Besser J."/>
            <person name="Gerner-Smidt P."/>
        </authorList>
    </citation>
    <scope>NUCLEOTIDE SEQUENCE</scope>
    <source>
        <strain evidence="13">2014D-0197</strain>
        <strain evidence="11 16">2016D-0221</strain>
        <strain evidence="14">D4313</strain>
        <strain evidence="12 15">PNUSAC001503</strain>
    </source>
</reference>
<dbReference type="GO" id="GO:0005507">
    <property type="term" value="F:copper ion binding"/>
    <property type="evidence" value="ECO:0007669"/>
    <property type="project" value="TreeGrafter"/>
</dbReference>
<dbReference type="InterPro" id="IPR011324">
    <property type="entry name" value="Cytotoxic_necrot_fac-like_cat"/>
</dbReference>
<evidence type="ECO:0000256" key="1">
    <source>
        <dbReference type="ARBA" id="ARBA00000553"/>
    </source>
</evidence>
<dbReference type="GO" id="GO:0016787">
    <property type="term" value="F:hydrolase activity"/>
    <property type="evidence" value="ECO:0007669"/>
    <property type="project" value="UniProtKB-KW"/>
</dbReference>
<evidence type="ECO:0000313" key="13">
    <source>
        <dbReference type="EMBL" id="EAK0452705.1"/>
    </source>
</evidence>
<evidence type="ECO:0000313" key="11">
    <source>
        <dbReference type="EMBL" id="EAI5407659.1"/>
    </source>
</evidence>
<dbReference type="RefSeq" id="WP_002850407.1">
    <property type="nucleotide sequence ID" value="NZ_AABUZP020000015.1"/>
</dbReference>
<keyword evidence="3" id="KW-0808">Transferase</keyword>
<dbReference type="Proteomes" id="UP000557842">
    <property type="component" value="Unassembled WGS sequence"/>
</dbReference>